<evidence type="ECO:0000313" key="1">
    <source>
        <dbReference type="EMBL" id="MFA9191140.1"/>
    </source>
</evidence>
<keyword evidence="2" id="KW-1185">Reference proteome</keyword>
<dbReference type="Proteomes" id="UP001574169">
    <property type="component" value="Unassembled WGS sequence"/>
</dbReference>
<proteinExistence type="predicted"/>
<comment type="caution">
    <text evidence="1">The sequence shown here is derived from an EMBL/GenBank/DDBJ whole genome shotgun (WGS) entry which is preliminary data.</text>
</comment>
<reference evidence="1 2" key="1">
    <citation type="submission" date="2024-04" db="EMBL/GenBank/DDBJ databases">
        <title>New Clade of Flavobacterium.</title>
        <authorList>
            <person name="Matos L."/>
            <person name="Proenca D.N."/>
            <person name="Fransisco R.M."/>
            <person name="Chung A.P."/>
            <person name="Maccario L."/>
            <person name="Sorensen S.J."/>
            <person name="Morais P.V."/>
        </authorList>
    </citation>
    <scope>NUCLEOTIDE SEQUENCE [LARGE SCALE GENOMIC DNA]</scope>
    <source>
        <strain evidence="1 2">FZUC8N2.13</strain>
    </source>
</reference>
<accession>A0ABV4TAL5</accession>
<dbReference type="EMBL" id="JBCFQL010000006">
    <property type="protein sequence ID" value="MFA9191140.1"/>
    <property type="molecule type" value="Genomic_DNA"/>
</dbReference>
<dbReference type="RefSeq" id="WP_373406133.1">
    <property type="nucleotide sequence ID" value="NZ_JBCFQL010000006.1"/>
</dbReference>
<gene>
    <name evidence="1" type="ORF">AAGV28_07125</name>
</gene>
<organism evidence="1 2">
    <name type="scientific">Flavobacterium zubiriense</name>
    <dbReference type="NCBI Taxonomy" id="3138075"/>
    <lineage>
        <taxon>Bacteria</taxon>
        <taxon>Pseudomonadati</taxon>
        <taxon>Bacteroidota</taxon>
        <taxon>Flavobacteriia</taxon>
        <taxon>Flavobacteriales</taxon>
        <taxon>Flavobacteriaceae</taxon>
        <taxon>Flavobacterium</taxon>
    </lineage>
</organism>
<protein>
    <submittedName>
        <fullName evidence="1">Uncharacterized protein</fullName>
    </submittedName>
</protein>
<name>A0ABV4TAL5_9FLAO</name>
<evidence type="ECO:0000313" key="2">
    <source>
        <dbReference type="Proteomes" id="UP001574169"/>
    </source>
</evidence>
<sequence>MEAKFKVAQDVIYEGKEVSIEEIFDDGTCKIDNPFWSDEDDDDTPFWIVVKMEELKEINL</sequence>